<evidence type="ECO:0008006" key="5">
    <source>
        <dbReference type="Google" id="ProtNLM"/>
    </source>
</evidence>
<gene>
    <name evidence="3" type="ORF">QWZ18_00150</name>
</gene>
<protein>
    <recommendedName>
        <fullName evidence="5">PepSY domain-containing protein</fullName>
    </recommendedName>
</protein>
<evidence type="ECO:0000313" key="3">
    <source>
        <dbReference type="EMBL" id="MDN3569031.1"/>
    </source>
</evidence>
<accession>A0ABT8AGU7</accession>
<feature type="region of interest" description="Disordered" evidence="1">
    <location>
        <begin position="118"/>
        <end position="291"/>
    </location>
</feature>
<feature type="compositionally biased region" description="Low complexity" evidence="1">
    <location>
        <begin position="194"/>
        <end position="209"/>
    </location>
</feature>
<feature type="compositionally biased region" description="Basic and acidic residues" evidence="1">
    <location>
        <begin position="256"/>
        <end position="269"/>
    </location>
</feature>
<name>A0ABT8AGU7_9HYPH</name>
<dbReference type="EMBL" id="JAUFPT010000001">
    <property type="protein sequence ID" value="MDN3569031.1"/>
    <property type="molecule type" value="Genomic_DNA"/>
</dbReference>
<proteinExistence type="predicted"/>
<reference evidence="4" key="1">
    <citation type="journal article" date="2019" name="Int. J. Syst. Evol. Microbiol.">
        <title>The Global Catalogue of Microorganisms (GCM) 10K type strain sequencing project: providing services to taxonomists for standard genome sequencing and annotation.</title>
        <authorList>
            <consortium name="The Broad Institute Genomics Platform"/>
            <consortium name="The Broad Institute Genome Sequencing Center for Infectious Disease"/>
            <person name="Wu L."/>
            <person name="Ma J."/>
        </authorList>
    </citation>
    <scope>NUCLEOTIDE SEQUENCE [LARGE SCALE GENOMIC DNA]</scope>
    <source>
        <strain evidence="4">CECT 7806</strain>
    </source>
</reference>
<feature type="compositionally biased region" description="Basic and acidic residues" evidence="1">
    <location>
        <begin position="211"/>
        <end position="227"/>
    </location>
</feature>
<sequence length="291" mass="30708">MKSRSAPRLRMLTNQAFCAALVAGSAMLGLCGNAHAQFAFEDEILPPRVVAWRLADRGFTDLSRPRFDGRVYVVDAVSPTGAPVRLLVDPAAGAIVGQRRVNAPETYARLERPAPGFGWTEEEAAPRRVARPSPFDETQPLRLQRRPAGEAMRPELNPDGVNPDAGGRSGVPRKVARAVPAKPPELRPSLRTSPEAPAPTVAPAEAGKAGARRDAKADVKADPREASIGKAQPATPGAAAPDKPAETVVAEAPKPAPKDWKDPPSEKKPVRVIGGATIVPGTVDRDQGAAQ</sequence>
<feature type="signal peptide" evidence="2">
    <location>
        <begin position="1"/>
        <end position="36"/>
    </location>
</feature>
<organism evidence="3 4">
    <name type="scientific">Methylobacterium longum</name>
    <dbReference type="NCBI Taxonomy" id="767694"/>
    <lineage>
        <taxon>Bacteria</taxon>
        <taxon>Pseudomonadati</taxon>
        <taxon>Pseudomonadota</taxon>
        <taxon>Alphaproteobacteria</taxon>
        <taxon>Hyphomicrobiales</taxon>
        <taxon>Methylobacteriaceae</taxon>
        <taxon>Methylobacterium</taxon>
    </lineage>
</organism>
<evidence type="ECO:0000256" key="1">
    <source>
        <dbReference type="SAM" id="MobiDB-lite"/>
    </source>
</evidence>
<feature type="chain" id="PRO_5047256776" description="PepSY domain-containing protein" evidence="2">
    <location>
        <begin position="37"/>
        <end position="291"/>
    </location>
</feature>
<evidence type="ECO:0000313" key="4">
    <source>
        <dbReference type="Proteomes" id="UP001244297"/>
    </source>
</evidence>
<keyword evidence="2" id="KW-0732">Signal</keyword>
<evidence type="ECO:0000256" key="2">
    <source>
        <dbReference type="SAM" id="SignalP"/>
    </source>
</evidence>
<keyword evidence="4" id="KW-1185">Reference proteome</keyword>
<dbReference type="Proteomes" id="UP001244297">
    <property type="component" value="Unassembled WGS sequence"/>
</dbReference>
<comment type="caution">
    <text evidence="3">The sequence shown here is derived from an EMBL/GenBank/DDBJ whole genome shotgun (WGS) entry which is preliminary data.</text>
</comment>